<dbReference type="KEGG" id="abs:AZOBR_p310263"/>
<organism evidence="1 2">
    <name type="scientific">Azospirillum baldaniorum</name>
    <dbReference type="NCBI Taxonomy" id="1064539"/>
    <lineage>
        <taxon>Bacteria</taxon>
        <taxon>Pseudomonadati</taxon>
        <taxon>Pseudomonadota</taxon>
        <taxon>Alphaproteobacteria</taxon>
        <taxon>Rhodospirillales</taxon>
        <taxon>Azospirillaceae</taxon>
        <taxon>Azospirillum</taxon>
    </lineage>
</organism>
<accession>A0A9P1JZ41</accession>
<gene>
    <name evidence="1" type="ORF">AZOBR_p310263</name>
</gene>
<dbReference type="Proteomes" id="UP000007319">
    <property type="component" value="Plasmid AZOBR_p3"/>
</dbReference>
<evidence type="ECO:0000313" key="2">
    <source>
        <dbReference type="Proteomes" id="UP000007319"/>
    </source>
</evidence>
<proteinExistence type="predicted"/>
<dbReference type="EMBL" id="HE577330">
    <property type="protein sequence ID" value="CCD02521.1"/>
    <property type="molecule type" value="Genomic_DNA"/>
</dbReference>
<protein>
    <submittedName>
        <fullName evidence="1">Uncharacterized protein</fullName>
    </submittedName>
</protein>
<evidence type="ECO:0000313" key="1">
    <source>
        <dbReference type="EMBL" id="CCD02521.1"/>
    </source>
</evidence>
<geneLocation type="plasmid" evidence="1 2">
    <name>AZOBR_p3</name>
</geneLocation>
<sequence length="60" mass="5800">MTRGPLSGPSPCGRGGSGPGLLAPTLLLGFAARKVGRNAFAGKTTPAPVLPAGAVAEEVT</sequence>
<keyword evidence="2" id="KW-1185">Reference proteome</keyword>
<reference evidence="1 2" key="1">
    <citation type="journal article" date="2011" name="PLoS Genet.">
        <title>Azospirillum genomes reveal transition of bacteria from aquatic to terrestrial environments.</title>
        <authorList>
            <person name="Wisniewski-Dye F."/>
            <person name="Borziak K."/>
            <person name="Khalsa-Moyers G."/>
            <person name="Alexandre G."/>
            <person name="Sukharnikov L.O."/>
            <person name="Wuichet K."/>
            <person name="Hurst G.B."/>
            <person name="McDonald W.H."/>
            <person name="Robertson J.S."/>
            <person name="Barbe V."/>
            <person name="Calteau A."/>
            <person name="Rouy Z."/>
            <person name="Mangenot S."/>
            <person name="Prigent-Combaret C."/>
            <person name="Normand P."/>
            <person name="Boyer M."/>
            <person name="Siguier P."/>
            <person name="Dessaux Y."/>
            <person name="Elmerich C."/>
            <person name="Condemine G."/>
            <person name="Krishnen G."/>
            <person name="Kennedy I."/>
            <person name="Paterson A.H."/>
            <person name="Gonzalez V."/>
            <person name="Mavingui P."/>
            <person name="Zhulin I.B."/>
        </authorList>
    </citation>
    <scope>NUCLEOTIDE SEQUENCE [LARGE SCALE GENOMIC DNA]</scope>
    <source>
        <strain evidence="1 2">Sp245</strain>
    </source>
</reference>
<keyword evidence="1" id="KW-0614">Plasmid</keyword>
<dbReference type="AlphaFoldDB" id="A0A9P1JZ41"/>
<name>A0A9P1JZ41_9PROT</name>